<dbReference type="PROSITE" id="PS00377">
    <property type="entry name" value="ADOMET_SYNTHASE_2"/>
    <property type="match status" value="1"/>
</dbReference>
<dbReference type="InterPro" id="IPR022631">
    <property type="entry name" value="ADOMET_SYNTHASE_CS"/>
</dbReference>
<comment type="catalytic activity">
    <reaction evidence="10">
        <text>L-methionine + ATP + H2O = S-adenosyl-L-methionine + phosphate + diphosphate</text>
        <dbReference type="Rhea" id="RHEA:21080"/>
        <dbReference type="ChEBI" id="CHEBI:15377"/>
        <dbReference type="ChEBI" id="CHEBI:30616"/>
        <dbReference type="ChEBI" id="CHEBI:33019"/>
        <dbReference type="ChEBI" id="CHEBI:43474"/>
        <dbReference type="ChEBI" id="CHEBI:57844"/>
        <dbReference type="ChEBI" id="CHEBI:59789"/>
        <dbReference type="EC" id="2.5.1.6"/>
    </reaction>
</comment>
<evidence type="ECO:0000313" key="17">
    <source>
        <dbReference type="Proteomes" id="UP000076609"/>
    </source>
</evidence>
<evidence type="ECO:0000313" key="16">
    <source>
        <dbReference type="EMBL" id="KZE16300.1"/>
    </source>
</evidence>
<dbReference type="SUPFAM" id="SSF55973">
    <property type="entry name" value="S-adenosylmethionine synthetase"/>
    <property type="match status" value="3"/>
</dbReference>
<evidence type="ECO:0000256" key="6">
    <source>
        <dbReference type="ARBA" id="ARBA00022741"/>
    </source>
</evidence>
<dbReference type="InterPro" id="IPR002133">
    <property type="entry name" value="S-AdoMet_synthetase"/>
</dbReference>
<dbReference type="NCBIfam" id="TIGR01034">
    <property type="entry name" value="metK"/>
    <property type="match status" value="1"/>
</dbReference>
<accession>A0ABR5YDN3</accession>
<name>A0ABR5YDN3_9SPHN</name>
<keyword evidence="7 10" id="KW-0067">ATP-binding</keyword>
<feature type="binding site" description="in other chain" evidence="10">
    <location>
        <position position="16"/>
    </location>
    <ligand>
        <name>ATP</name>
        <dbReference type="ChEBI" id="CHEBI:30616"/>
        <note>ligand shared between two neighboring subunits</note>
    </ligand>
</feature>
<dbReference type="InterPro" id="IPR022636">
    <property type="entry name" value="S-AdoMet_synthetase_sfam"/>
</dbReference>
<keyword evidence="17" id="KW-1185">Reference proteome</keyword>
<proteinExistence type="inferred from homology"/>
<dbReference type="CDD" id="cd18079">
    <property type="entry name" value="S-AdoMet_synt"/>
    <property type="match status" value="1"/>
</dbReference>
<feature type="binding site" description="in other chain" evidence="10">
    <location>
        <position position="109"/>
    </location>
    <ligand>
        <name>L-methionine</name>
        <dbReference type="ChEBI" id="CHEBI:57844"/>
        <note>ligand shared between two neighboring subunits</note>
    </ligand>
</feature>
<dbReference type="EC" id="2.5.1.6" evidence="10"/>
<comment type="cofactor">
    <cofactor evidence="10">
        <name>K(+)</name>
        <dbReference type="ChEBI" id="CHEBI:29103"/>
    </cofactor>
    <text evidence="10">Binds 1 potassium ion per subunit.</text>
</comment>
<feature type="binding site" description="in other chain" evidence="10">
    <location>
        <position position="283"/>
    </location>
    <ligand>
        <name>L-methionine</name>
        <dbReference type="ChEBI" id="CHEBI:57844"/>
        <note>ligand shared between two neighboring subunits</note>
    </ligand>
</feature>
<feature type="binding site" description="in other chain" evidence="10">
    <location>
        <position position="57"/>
    </location>
    <ligand>
        <name>L-methionine</name>
        <dbReference type="ChEBI" id="CHEBI:57844"/>
        <note>ligand shared between two neighboring subunits</note>
    </ligand>
</feature>
<evidence type="ECO:0000256" key="9">
    <source>
        <dbReference type="ARBA" id="ARBA00022958"/>
    </source>
</evidence>
<dbReference type="Pfam" id="PF00438">
    <property type="entry name" value="S-AdoMet_synt_N"/>
    <property type="match status" value="1"/>
</dbReference>
<comment type="similarity">
    <text evidence="2 10 12">Belongs to the AdoMet synthase family.</text>
</comment>
<dbReference type="PANTHER" id="PTHR11964">
    <property type="entry name" value="S-ADENOSYLMETHIONINE SYNTHETASE"/>
    <property type="match status" value="1"/>
</dbReference>
<keyword evidence="5 10" id="KW-0479">Metal-binding</keyword>
<keyword evidence="4 10" id="KW-0808">Transferase</keyword>
<feature type="binding site" evidence="10">
    <location>
        <position position="279"/>
    </location>
    <ligand>
        <name>ATP</name>
        <dbReference type="ChEBI" id="CHEBI:30616"/>
        <note>ligand shared between two neighboring subunits</note>
    </ligand>
</feature>
<gene>
    <name evidence="10" type="primary">metK</name>
    <name evidence="16" type="ORF">AVT10_12450</name>
</gene>
<feature type="binding site" description="in other chain" evidence="10">
    <location>
        <begin position="174"/>
        <end position="176"/>
    </location>
    <ligand>
        <name>ATP</name>
        <dbReference type="ChEBI" id="CHEBI:30616"/>
        <note>ligand shared between two neighboring subunits</note>
    </ligand>
</feature>
<feature type="domain" description="S-adenosylmethionine synthetase central" evidence="14">
    <location>
        <begin position="125"/>
        <end position="244"/>
    </location>
</feature>
<dbReference type="HAMAP" id="MF_00086">
    <property type="entry name" value="S_AdoMet_synth1"/>
    <property type="match status" value="1"/>
</dbReference>
<evidence type="ECO:0000256" key="3">
    <source>
        <dbReference type="ARBA" id="ARBA00022563"/>
    </source>
</evidence>
<keyword evidence="9 10" id="KW-0630">Potassium</keyword>
<evidence type="ECO:0000259" key="14">
    <source>
        <dbReference type="Pfam" id="PF02772"/>
    </source>
</evidence>
<sequence>MRSNYLFTSESVSEGHPDKVADQISDSIVDLFLSKDPEARIACETLTTTQLVVLAGEIRCKGVFENDQWAEGAEAEIERTVRETVKKIGYEQSGFHWETFRFENNLHAQSAHIAQGVDASGNKDEGAGDQGIMFGFACDETPDLMPATLDYSHKILAKMAADRHSGAAPFLEPDAKSQVTLRFENGKPVAATAIVVSTQHAAGYDNGDKEAELHNYVKSVVADVLPADLLSDATEYHINPTGSFEIGGPDGDAGLTGRKIIVDTYGGAAPHGGGAFSGKDPTKVDRSAAYITRYLAKNIVAAGLAKRCTIQLAYAIGVSKPLSLYVDTHGTGTVADDAIETAIAGIEKLGGLTPRGIRTHLGLNKPIYRPTAAYGHFGRKPEGDLFPWEKTDLVDDLKAALAA</sequence>
<dbReference type="Proteomes" id="UP000076609">
    <property type="component" value="Unassembled WGS sequence"/>
</dbReference>
<dbReference type="EMBL" id="LQQO01000008">
    <property type="protein sequence ID" value="KZE16300.1"/>
    <property type="molecule type" value="Genomic_DNA"/>
</dbReference>
<evidence type="ECO:0000256" key="8">
    <source>
        <dbReference type="ARBA" id="ARBA00022842"/>
    </source>
</evidence>
<reference evidence="17" key="1">
    <citation type="submission" date="2016-01" db="EMBL/GenBank/DDBJ databases">
        <title>Draft genome of Chromobacterium sp. F49.</title>
        <authorList>
            <person name="Hong K.W."/>
        </authorList>
    </citation>
    <scope>NUCLEOTIDE SEQUENCE [LARGE SCALE GENOMIC DNA]</scope>
    <source>
        <strain evidence="17">CN3</strain>
    </source>
</reference>
<evidence type="ECO:0000256" key="12">
    <source>
        <dbReference type="RuleBase" id="RU004462"/>
    </source>
</evidence>
<feature type="binding site" evidence="10">
    <location>
        <position position="44"/>
    </location>
    <ligand>
        <name>K(+)</name>
        <dbReference type="ChEBI" id="CHEBI:29103"/>
    </ligand>
</feature>
<comment type="cofactor">
    <cofactor evidence="10">
        <name>Mg(2+)</name>
        <dbReference type="ChEBI" id="CHEBI:18420"/>
    </cofactor>
    <text evidence="10">Binds 2 divalent ions per subunit.</text>
</comment>
<comment type="pathway">
    <text evidence="1 10">Amino-acid biosynthesis; S-adenosyl-L-methionine biosynthesis; S-adenosyl-L-methionine from L-methionine: step 1/1.</text>
</comment>
<protein>
    <recommendedName>
        <fullName evidence="10">S-adenosylmethionine synthase</fullName>
        <shortName evidence="10">AdoMet synthase</shortName>
        <ecNumber evidence="10">2.5.1.6</ecNumber>
    </recommendedName>
    <alternativeName>
        <fullName evidence="10">MAT</fullName>
    </alternativeName>
    <alternativeName>
        <fullName evidence="10">Methionine adenosyltransferase</fullName>
    </alternativeName>
</protein>
<feature type="binding site" evidence="10">
    <location>
        <position position="18"/>
    </location>
    <ligand>
        <name>Mg(2+)</name>
        <dbReference type="ChEBI" id="CHEBI:18420"/>
    </ligand>
</feature>
<keyword evidence="10" id="KW-0963">Cytoplasm</keyword>
<dbReference type="PROSITE" id="PS00376">
    <property type="entry name" value="ADOMET_SYNTHASE_1"/>
    <property type="match status" value="1"/>
</dbReference>
<feature type="binding site" evidence="10">
    <location>
        <position position="252"/>
    </location>
    <ligand>
        <name>ATP</name>
        <dbReference type="ChEBI" id="CHEBI:30616"/>
        <note>ligand shared between two neighboring subunits</note>
    </ligand>
</feature>
<evidence type="ECO:0000256" key="4">
    <source>
        <dbReference type="ARBA" id="ARBA00022679"/>
    </source>
</evidence>
<dbReference type="RefSeq" id="WP_066689466.1">
    <property type="nucleotide sequence ID" value="NZ_CP117025.1"/>
</dbReference>
<evidence type="ECO:0000256" key="1">
    <source>
        <dbReference type="ARBA" id="ARBA00005224"/>
    </source>
</evidence>
<evidence type="ECO:0000259" key="13">
    <source>
        <dbReference type="Pfam" id="PF00438"/>
    </source>
</evidence>
<evidence type="ECO:0000256" key="7">
    <source>
        <dbReference type="ARBA" id="ARBA00022840"/>
    </source>
</evidence>
<keyword evidence="3 10" id="KW-0554">One-carbon metabolism</keyword>
<dbReference type="Pfam" id="PF02773">
    <property type="entry name" value="S-AdoMet_synt_C"/>
    <property type="match status" value="1"/>
</dbReference>
<comment type="function">
    <text evidence="10">Catalyzes the formation of S-adenosylmethionine (AdoMet) from methionine and ATP. The overall synthetic reaction is composed of two sequential steps, AdoMet formation and the subsequent tripolyphosphate hydrolysis which occurs prior to release of AdoMet from the enzyme.</text>
</comment>
<evidence type="ECO:0000256" key="11">
    <source>
        <dbReference type="RuleBase" id="RU000542"/>
    </source>
</evidence>
<feature type="region of interest" description="Flexible loop" evidence="10">
    <location>
        <begin position="109"/>
        <end position="119"/>
    </location>
</feature>
<dbReference type="InterPro" id="IPR022628">
    <property type="entry name" value="S-AdoMet_synt_N"/>
</dbReference>
<comment type="subcellular location">
    <subcellularLocation>
        <location evidence="10 11">Cytoplasm</location>
    </subcellularLocation>
</comment>
<keyword evidence="8 10" id="KW-0460">Magnesium</keyword>
<comment type="caution">
    <text evidence="10">Lacks conserved residue(s) required for the propagation of feature annotation.</text>
</comment>
<evidence type="ECO:0000256" key="2">
    <source>
        <dbReference type="ARBA" id="ARBA00009685"/>
    </source>
</evidence>
<comment type="caution">
    <text evidence="16">The sequence shown here is derived from an EMBL/GenBank/DDBJ whole genome shotgun (WGS) entry which is preliminary data.</text>
</comment>
<organism evidence="16 17">
    <name type="scientific">Sphingomonas hankookensis</name>
    <dbReference type="NCBI Taxonomy" id="563996"/>
    <lineage>
        <taxon>Bacteria</taxon>
        <taxon>Pseudomonadati</taxon>
        <taxon>Pseudomonadota</taxon>
        <taxon>Alphaproteobacteria</taxon>
        <taxon>Sphingomonadales</taxon>
        <taxon>Sphingomonadaceae</taxon>
        <taxon>Sphingomonas</taxon>
    </lineage>
</organism>
<keyword evidence="6 10" id="KW-0547">Nucleotide-binding</keyword>
<feature type="binding site" evidence="10">
    <location>
        <position position="275"/>
    </location>
    <ligand>
        <name>ATP</name>
        <dbReference type="ChEBI" id="CHEBI:30616"/>
        <note>ligand shared between two neighboring subunits</note>
    </ligand>
</feature>
<evidence type="ECO:0000256" key="5">
    <source>
        <dbReference type="ARBA" id="ARBA00022723"/>
    </source>
</evidence>
<feature type="binding site" evidence="10">
    <location>
        <position position="252"/>
    </location>
    <ligand>
        <name>L-methionine</name>
        <dbReference type="ChEBI" id="CHEBI:57844"/>
        <note>ligand shared between two neighboring subunits</note>
    </ligand>
</feature>
<dbReference type="Gene3D" id="3.30.300.10">
    <property type="match status" value="3"/>
</dbReference>
<evidence type="ECO:0000259" key="15">
    <source>
        <dbReference type="Pfam" id="PF02773"/>
    </source>
</evidence>
<feature type="domain" description="S-adenosylmethionine synthetase N-terminal" evidence="13">
    <location>
        <begin position="4"/>
        <end position="111"/>
    </location>
</feature>
<dbReference type="InterPro" id="IPR022629">
    <property type="entry name" value="S-AdoMet_synt_central"/>
</dbReference>
<dbReference type="Pfam" id="PF02772">
    <property type="entry name" value="S-AdoMet_synt_M"/>
    <property type="match status" value="1"/>
</dbReference>
<dbReference type="InterPro" id="IPR022630">
    <property type="entry name" value="S-AdoMet_synt_C"/>
</dbReference>
<feature type="domain" description="S-adenosylmethionine synthetase C-terminal" evidence="15">
    <location>
        <begin position="246"/>
        <end position="390"/>
    </location>
</feature>
<feature type="binding site" description="in other chain" evidence="10">
    <location>
        <begin position="258"/>
        <end position="259"/>
    </location>
    <ligand>
        <name>ATP</name>
        <dbReference type="ChEBI" id="CHEBI:30616"/>
        <note>ligand shared between two neighboring subunits</note>
    </ligand>
</feature>
<comment type="subunit">
    <text evidence="10">Homotetramer; dimer of dimers.</text>
</comment>
<dbReference type="PIRSF" id="PIRSF000497">
    <property type="entry name" value="MAT"/>
    <property type="match status" value="1"/>
</dbReference>
<evidence type="ECO:0000256" key="10">
    <source>
        <dbReference type="HAMAP-Rule" id="MF_00086"/>
    </source>
</evidence>